<feature type="signal peptide" evidence="2">
    <location>
        <begin position="1"/>
        <end position="18"/>
    </location>
</feature>
<evidence type="ECO:0000313" key="4">
    <source>
        <dbReference type="Proteomes" id="UP000216035"/>
    </source>
</evidence>
<feature type="compositionally biased region" description="Low complexity" evidence="1">
    <location>
        <begin position="341"/>
        <end position="384"/>
    </location>
</feature>
<feature type="chain" id="PRO_5012242693" description="DUF3300 domain-containing protein" evidence="2">
    <location>
        <begin position="19"/>
        <end position="384"/>
    </location>
</feature>
<evidence type="ECO:0000313" key="3">
    <source>
        <dbReference type="EMBL" id="OYQ46049.1"/>
    </source>
</evidence>
<protein>
    <recommendedName>
        <fullName evidence="5">DUF3300 domain-containing protein</fullName>
    </recommendedName>
</protein>
<feature type="compositionally biased region" description="Low complexity" evidence="1">
    <location>
        <begin position="239"/>
        <end position="255"/>
    </location>
</feature>
<evidence type="ECO:0008006" key="5">
    <source>
        <dbReference type="Google" id="ProtNLM"/>
    </source>
</evidence>
<organism evidence="3 4">
    <name type="scientific">Flavobacterium aurantiibacter</name>
    <dbReference type="NCBI Taxonomy" id="2023067"/>
    <lineage>
        <taxon>Bacteria</taxon>
        <taxon>Pseudomonadati</taxon>
        <taxon>Bacteroidota</taxon>
        <taxon>Flavobacteriia</taxon>
        <taxon>Flavobacteriales</taxon>
        <taxon>Flavobacteriaceae</taxon>
        <taxon>Flavobacterium</taxon>
    </lineage>
</organism>
<feature type="compositionally biased region" description="Polar residues" evidence="1">
    <location>
        <begin position="280"/>
        <end position="322"/>
    </location>
</feature>
<feature type="compositionally biased region" description="Polar residues" evidence="1">
    <location>
        <begin position="223"/>
        <end position="238"/>
    </location>
</feature>
<keyword evidence="4" id="KW-1185">Reference proteome</keyword>
<dbReference type="EMBL" id="NOXX01000172">
    <property type="protein sequence ID" value="OYQ46049.1"/>
    <property type="molecule type" value="Genomic_DNA"/>
</dbReference>
<dbReference type="AlphaFoldDB" id="A0A255ZXD9"/>
<accession>A0A255ZXD9</accession>
<dbReference type="RefSeq" id="WP_094485686.1">
    <property type="nucleotide sequence ID" value="NZ_NOXX01000172.1"/>
</dbReference>
<dbReference type="Proteomes" id="UP000216035">
    <property type="component" value="Unassembled WGS sequence"/>
</dbReference>
<sequence length="384" mass="43574">MKTFLSLLCTGLLLPVFAQDVTTVSATDSRIGDNLDLRAVASIFADSDNLEDFERRLNNPNNRINNLDLNFDGRVDYLRVIETVEDYTHLIVVQAVLDRDVFQDVATIDVQRDNNNNVQVQFVGDVYMYGPNYIYEPVFVYTPVIYRSFWAPRYRAYCSPFYWDYYPSFYTYWSPFPIYTYRNNVNVFINVNHQYNYVNTRRNTRAVALYNGRRADGYERFYSNRNVGRSETNGRNSVTTTRSNGRNNQTGTRTTVSNPSTNGGRNRETTVQTGGVRPARNSQTVNTSESTGRSTTVDRQVRGNENSNTVRSQSNSNTVTRNITERTRSTSDSRLTDRTPRSSSSSATSTTRSSSVTPAPSRSERSGSSGNSRSETRSSGNRRG</sequence>
<comment type="caution">
    <text evidence="3">The sequence shown here is derived from an EMBL/GenBank/DDBJ whole genome shotgun (WGS) entry which is preliminary data.</text>
</comment>
<keyword evidence="2" id="KW-0732">Signal</keyword>
<gene>
    <name evidence="3" type="ORF">CHX27_05120</name>
</gene>
<feature type="region of interest" description="Disordered" evidence="1">
    <location>
        <begin position="221"/>
        <end position="384"/>
    </location>
</feature>
<evidence type="ECO:0000256" key="1">
    <source>
        <dbReference type="SAM" id="MobiDB-lite"/>
    </source>
</evidence>
<feature type="compositionally biased region" description="Polar residues" evidence="1">
    <location>
        <begin position="256"/>
        <end position="273"/>
    </location>
</feature>
<reference evidence="3 4" key="1">
    <citation type="submission" date="2017-07" db="EMBL/GenBank/DDBJ databases">
        <title>Flavobacterium cyanobacteriorum sp. nov., isolated from cyanobacterial aggregates in a eutrophic lake.</title>
        <authorList>
            <person name="Cai H."/>
        </authorList>
    </citation>
    <scope>NUCLEOTIDE SEQUENCE [LARGE SCALE GENOMIC DNA]</scope>
    <source>
        <strain evidence="3 4">TH167</strain>
    </source>
</reference>
<dbReference type="OrthoDB" id="939585at2"/>
<feature type="compositionally biased region" description="Basic and acidic residues" evidence="1">
    <location>
        <begin position="323"/>
        <end position="340"/>
    </location>
</feature>
<name>A0A255ZXD9_9FLAO</name>
<proteinExistence type="predicted"/>
<evidence type="ECO:0000256" key="2">
    <source>
        <dbReference type="SAM" id="SignalP"/>
    </source>
</evidence>